<dbReference type="PANTHER" id="PTHR12128">
    <property type="entry name" value="DIHYDRODIPICOLINATE SYNTHASE"/>
    <property type="match status" value="1"/>
</dbReference>
<evidence type="ECO:0000313" key="4">
    <source>
        <dbReference type="EMBL" id="GAA6267580.1"/>
    </source>
</evidence>
<organism evidence="4 5">
    <name type="scientific">Enterocloster alcoholdehydrogenati</name>
    <dbReference type="NCBI Taxonomy" id="2547410"/>
    <lineage>
        <taxon>Bacteria</taxon>
        <taxon>Bacillati</taxon>
        <taxon>Bacillota</taxon>
        <taxon>Clostridia</taxon>
        <taxon>Lachnospirales</taxon>
        <taxon>Lachnospiraceae</taxon>
        <taxon>Enterocloster</taxon>
    </lineage>
</organism>
<dbReference type="InterPro" id="IPR013785">
    <property type="entry name" value="Aldolase_TIM"/>
</dbReference>
<dbReference type="InterPro" id="IPR002220">
    <property type="entry name" value="DapA-like"/>
</dbReference>
<name>A0ABQ0AU76_9FIRM</name>
<dbReference type="PRINTS" id="PR00146">
    <property type="entry name" value="DHPICSNTHASE"/>
</dbReference>
<keyword evidence="5" id="KW-1185">Reference proteome</keyword>
<dbReference type="SMART" id="SM01130">
    <property type="entry name" value="DHDPS"/>
    <property type="match status" value="1"/>
</dbReference>
<dbReference type="SUPFAM" id="SSF51569">
    <property type="entry name" value="Aldolase"/>
    <property type="match status" value="1"/>
</dbReference>
<reference evidence="4 5" key="1">
    <citation type="submission" date="2024-04" db="EMBL/GenBank/DDBJ databases">
        <title>Defined microbial consortia suppress multidrug-resistant proinflammatory Enterobacteriaceae via ecological control.</title>
        <authorList>
            <person name="Furuichi M."/>
            <person name="Kawaguchi T."/>
            <person name="Pust M."/>
            <person name="Yasuma K."/>
            <person name="Plichta D."/>
            <person name="Hasegawa N."/>
            <person name="Ohya T."/>
            <person name="Bhattarai S."/>
            <person name="Sasajima S."/>
            <person name="Aoto Y."/>
            <person name="Tuganbaev T."/>
            <person name="Yaginuma M."/>
            <person name="Ueda M."/>
            <person name="Okahashi N."/>
            <person name="Amafuji K."/>
            <person name="Kiridooshi Y."/>
            <person name="Sugita K."/>
            <person name="Strazar M."/>
            <person name="Skelly A."/>
            <person name="Suda W."/>
            <person name="Hattori M."/>
            <person name="Nakamoto N."/>
            <person name="Caballero S."/>
            <person name="Norman J."/>
            <person name="Olle B."/>
            <person name="Tanoue T."/>
            <person name="Arita M."/>
            <person name="Bucci V."/>
            <person name="Atarashi K."/>
            <person name="Xavier R."/>
            <person name="Honda K."/>
        </authorList>
    </citation>
    <scope>NUCLEOTIDE SEQUENCE [LARGE SCALE GENOMIC DNA]</scope>
    <source>
        <strain evidence="5">f13</strain>
    </source>
</reference>
<evidence type="ECO:0000256" key="3">
    <source>
        <dbReference type="PIRNR" id="PIRNR001365"/>
    </source>
</evidence>
<evidence type="ECO:0000313" key="5">
    <source>
        <dbReference type="Proteomes" id="UP001600894"/>
    </source>
</evidence>
<dbReference type="PANTHER" id="PTHR12128:SF28">
    <property type="entry name" value="2-DEHYDRO-3-DEOXY-D-GLUCONATE ALDOLASE YAGE-RELATED"/>
    <property type="match status" value="1"/>
</dbReference>
<evidence type="ECO:0000256" key="1">
    <source>
        <dbReference type="ARBA" id="ARBA00023239"/>
    </source>
</evidence>
<dbReference type="InterPro" id="IPR020625">
    <property type="entry name" value="Schiff_base-form_aldolases_AS"/>
</dbReference>
<dbReference type="RefSeq" id="WP_176254118.1">
    <property type="nucleotide sequence ID" value="NZ_BAABXL010000001.1"/>
</dbReference>
<comment type="similarity">
    <text evidence="3">Belongs to the DapA family.</text>
</comment>
<sequence length="304" mass="34240">MCRIVTPVVTAFDKNEKPDYEANKKIIDFLIEGGVDGILVLGSSGEFTGMSKEEKYNFFRFYADYTAGRTKLYAGTGSMNFGETKELSNAAIEMGYAGAMVIGPYYYGLDQEKIFSYYDTLAKAVKGDLFIYNFPARSGHSIEPATVKKLLENNENIRGLKDSVSEPGHTNRICQAAKGYKFEVYSGFDDQYLSNLSSGGVGCIGALSNLAPELWSELVRATRERNFEKTAELSKLIHDLMPLYDVDSNFAYLFKRLMKHRGLEIPDRAIFPFDQMEKEAYKKAEALFDQVMDEYKAMSAVTMR</sequence>
<proteinExistence type="inferred from homology"/>
<gene>
    <name evidence="4" type="ORF">F130042H8_06400</name>
</gene>
<dbReference type="Gene3D" id="3.20.20.70">
    <property type="entry name" value="Aldolase class I"/>
    <property type="match status" value="1"/>
</dbReference>
<dbReference type="Pfam" id="PF00701">
    <property type="entry name" value="DHDPS"/>
    <property type="match status" value="1"/>
</dbReference>
<dbReference type="EMBL" id="BAABXL010000001">
    <property type="protein sequence ID" value="GAA6267580.1"/>
    <property type="molecule type" value="Genomic_DNA"/>
</dbReference>
<dbReference type="CDD" id="cd00408">
    <property type="entry name" value="DHDPS-like"/>
    <property type="match status" value="1"/>
</dbReference>
<keyword evidence="1 3" id="KW-0456">Lyase</keyword>
<accession>A0ABQ0AU76</accession>
<evidence type="ECO:0000256" key="2">
    <source>
        <dbReference type="ARBA" id="ARBA00023270"/>
    </source>
</evidence>
<dbReference type="PROSITE" id="PS00666">
    <property type="entry name" value="DHDPS_2"/>
    <property type="match status" value="1"/>
</dbReference>
<keyword evidence="2" id="KW-0704">Schiff base</keyword>
<dbReference type="Proteomes" id="UP001600894">
    <property type="component" value="Unassembled WGS sequence"/>
</dbReference>
<protein>
    <submittedName>
        <fullName evidence="4">Dihydrodipicolinate synthase family protein</fullName>
    </submittedName>
</protein>
<dbReference type="PIRSF" id="PIRSF001365">
    <property type="entry name" value="DHDPS"/>
    <property type="match status" value="1"/>
</dbReference>
<comment type="caution">
    <text evidence="4">The sequence shown here is derived from an EMBL/GenBank/DDBJ whole genome shotgun (WGS) entry which is preliminary data.</text>
</comment>